<accession>A0A4Z0M897</accession>
<sequence>MPRLILTALLAALGGLCGGLLWGFWLGVQNTGSIAALPTIVLDTRLAGHIEAGRTSLYRSHLGTMINSGIKSYIWYEESGNHLLSSLFLEEFVDHKEDYIDELVQFRLAHPTDERLAKMAENVERQILPRETLDYFLAEDREIAAFIGDRTGNSAQ</sequence>
<dbReference type="Proteomes" id="UP000298050">
    <property type="component" value="Unassembled WGS sequence"/>
</dbReference>
<organism evidence="1 2">
    <name type="scientific">Mangrovimicrobium sediminis</name>
    <dbReference type="NCBI Taxonomy" id="2562682"/>
    <lineage>
        <taxon>Bacteria</taxon>
        <taxon>Pseudomonadati</taxon>
        <taxon>Pseudomonadota</taxon>
        <taxon>Gammaproteobacteria</taxon>
        <taxon>Cellvibrionales</taxon>
        <taxon>Halieaceae</taxon>
        <taxon>Mangrovimicrobium</taxon>
    </lineage>
</organism>
<dbReference type="RefSeq" id="WP_135440868.1">
    <property type="nucleotide sequence ID" value="NZ_SRLE01000002.1"/>
</dbReference>
<dbReference type="OrthoDB" id="5707361at2"/>
<reference evidence="1 2" key="1">
    <citation type="submission" date="2019-04" db="EMBL/GenBank/DDBJ databases">
        <title>Taxonomy of novel Haliea sp. from mangrove soil of West Coast of India.</title>
        <authorList>
            <person name="Verma A."/>
            <person name="Kumar P."/>
            <person name="Krishnamurthi S."/>
        </authorList>
    </citation>
    <scope>NUCLEOTIDE SEQUENCE [LARGE SCALE GENOMIC DNA]</scope>
    <source>
        <strain evidence="1 2">SAOS-164</strain>
    </source>
</reference>
<protein>
    <submittedName>
        <fullName evidence="1">Uncharacterized protein</fullName>
    </submittedName>
</protein>
<comment type="caution">
    <text evidence="1">The sequence shown here is derived from an EMBL/GenBank/DDBJ whole genome shotgun (WGS) entry which is preliminary data.</text>
</comment>
<name>A0A4Z0M897_9GAMM</name>
<gene>
    <name evidence="1" type="ORF">E4634_01620</name>
</gene>
<dbReference type="AlphaFoldDB" id="A0A4Z0M897"/>
<proteinExistence type="predicted"/>
<keyword evidence="2" id="KW-1185">Reference proteome</keyword>
<dbReference type="EMBL" id="SRLE01000002">
    <property type="protein sequence ID" value="TGD75616.1"/>
    <property type="molecule type" value="Genomic_DNA"/>
</dbReference>
<evidence type="ECO:0000313" key="2">
    <source>
        <dbReference type="Proteomes" id="UP000298050"/>
    </source>
</evidence>
<evidence type="ECO:0000313" key="1">
    <source>
        <dbReference type="EMBL" id="TGD75616.1"/>
    </source>
</evidence>